<dbReference type="RefSeq" id="WP_010768059.1">
    <property type="nucleotide sequence ID" value="NZ_ASWE01000003.1"/>
</dbReference>
<dbReference type="PROSITE" id="PS00211">
    <property type="entry name" value="ABC_TRANSPORTER_1"/>
    <property type="match status" value="1"/>
</dbReference>
<feature type="domain" description="ABC transporter" evidence="4">
    <location>
        <begin position="296"/>
        <end position="480"/>
    </location>
</feature>
<dbReference type="PANTHER" id="PTHR42855">
    <property type="entry name" value="ABC TRANSPORTER ATP-BINDING SUBUNIT"/>
    <property type="match status" value="1"/>
</dbReference>
<keyword evidence="6" id="KW-1185">Reference proteome</keyword>
<accession>R3WCA0</accession>
<keyword evidence="3" id="KW-0175">Coiled coil</keyword>
<comment type="caution">
    <text evidence="5">The sequence shown here is derived from an EMBL/GenBank/DDBJ whole genome shotgun (WGS) entry which is preliminary data.</text>
</comment>
<dbReference type="OrthoDB" id="9762369at2"/>
<feature type="domain" description="ABC transporter" evidence="4">
    <location>
        <begin position="4"/>
        <end position="212"/>
    </location>
</feature>
<dbReference type="GO" id="GO:0016887">
    <property type="term" value="F:ATP hydrolysis activity"/>
    <property type="evidence" value="ECO:0007669"/>
    <property type="project" value="InterPro"/>
</dbReference>
<dbReference type="CDD" id="cd03221">
    <property type="entry name" value="ABCF_EF-3"/>
    <property type="match status" value="1"/>
</dbReference>
<evidence type="ECO:0000313" key="5">
    <source>
        <dbReference type="EMBL" id="EOL45506.1"/>
    </source>
</evidence>
<reference evidence="5 6" key="1">
    <citation type="submission" date="2013-02" db="EMBL/GenBank/DDBJ databases">
        <title>The Genome Sequence of Enterococcus phoeniculicola BAA-412.</title>
        <authorList>
            <consortium name="The Broad Institute Genome Sequencing Platform"/>
            <consortium name="The Broad Institute Genome Sequencing Center for Infectious Disease"/>
            <person name="Earl A.M."/>
            <person name="Gilmore M.S."/>
            <person name="Lebreton F."/>
            <person name="Walker B."/>
            <person name="Young S.K."/>
            <person name="Zeng Q."/>
            <person name="Gargeya S."/>
            <person name="Fitzgerald M."/>
            <person name="Haas B."/>
            <person name="Abouelleil A."/>
            <person name="Alvarado L."/>
            <person name="Arachchi H.M."/>
            <person name="Berlin A.M."/>
            <person name="Chapman S.B."/>
            <person name="Dewar J."/>
            <person name="Goldberg J."/>
            <person name="Griggs A."/>
            <person name="Gujja S."/>
            <person name="Hansen M."/>
            <person name="Howarth C."/>
            <person name="Imamovic A."/>
            <person name="Larimer J."/>
            <person name="McCowan C."/>
            <person name="Murphy C."/>
            <person name="Neiman D."/>
            <person name="Pearson M."/>
            <person name="Priest M."/>
            <person name="Roberts A."/>
            <person name="Saif S."/>
            <person name="Shea T."/>
            <person name="Sisk P."/>
            <person name="Sykes S."/>
            <person name="Wortman J."/>
            <person name="Nusbaum C."/>
            <person name="Birren B."/>
        </authorList>
    </citation>
    <scope>NUCLEOTIDE SEQUENCE [LARGE SCALE GENOMIC DNA]</scope>
    <source>
        <strain evidence="5 6">ATCC BAA-412</strain>
    </source>
</reference>
<dbReference type="STRING" id="154621.RV11_GL000057"/>
<gene>
    <name evidence="5" type="ORF">UC3_01396</name>
</gene>
<protein>
    <recommendedName>
        <fullName evidence="4">ABC transporter domain-containing protein</fullName>
    </recommendedName>
</protein>
<evidence type="ECO:0000256" key="2">
    <source>
        <dbReference type="ARBA" id="ARBA00022840"/>
    </source>
</evidence>
<evidence type="ECO:0000259" key="4">
    <source>
        <dbReference type="PROSITE" id="PS50893"/>
    </source>
</evidence>
<evidence type="ECO:0000256" key="3">
    <source>
        <dbReference type="SAM" id="Coils"/>
    </source>
</evidence>
<dbReference type="SUPFAM" id="SSF52540">
    <property type="entry name" value="P-loop containing nucleoside triphosphate hydrolases"/>
    <property type="match status" value="2"/>
</dbReference>
<dbReference type="EMBL" id="AJAT01000012">
    <property type="protein sequence ID" value="EOL45506.1"/>
    <property type="molecule type" value="Genomic_DNA"/>
</dbReference>
<evidence type="ECO:0000313" key="6">
    <source>
        <dbReference type="Proteomes" id="UP000013785"/>
    </source>
</evidence>
<dbReference type="PATRIC" id="fig|1158610.3.peg.1378"/>
<dbReference type="InterPro" id="IPR017871">
    <property type="entry name" value="ABC_transporter-like_CS"/>
</dbReference>
<dbReference type="InterPro" id="IPR003439">
    <property type="entry name" value="ABC_transporter-like_ATP-bd"/>
</dbReference>
<dbReference type="PANTHER" id="PTHR42855:SF2">
    <property type="entry name" value="DRUG RESISTANCE ABC TRANSPORTER,ATP-BINDING PROTEIN"/>
    <property type="match status" value="1"/>
</dbReference>
<keyword evidence="1" id="KW-0547">Nucleotide-binding</keyword>
<dbReference type="Pfam" id="PF00005">
    <property type="entry name" value="ABC_tran"/>
    <property type="match status" value="2"/>
</dbReference>
<dbReference type="Gene3D" id="3.40.50.300">
    <property type="entry name" value="P-loop containing nucleotide triphosphate hydrolases"/>
    <property type="match status" value="2"/>
</dbReference>
<dbReference type="InterPro" id="IPR003593">
    <property type="entry name" value="AAA+_ATPase"/>
</dbReference>
<name>R3WCA0_9ENTE</name>
<keyword evidence="2" id="KW-0067">ATP-binding</keyword>
<dbReference type="Proteomes" id="UP000013785">
    <property type="component" value="Unassembled WGS sequence"/>
</dbReference>
<dbReference type="AlphaFoldDB" id="R3WCA0"/>
<dbReference type="eggNOG" id="COG0488">
    <property type="taxonomic scope" value="Bacteria"/>
</dbReference>
<evidence type="ECO:0000256" key="1">
    <source>
        <dbReference type="ARBA" id="ARBA00022741"/>
    </source>
</evidence>
<proteinExistence type="predicted"/>
<dbReference type="SMART" id="SM00382">
    <property type="entry name" value="AAA"/>
    <property type="match status" value="2"/>
</dbReference>
<organism evidence="5 6">
    <name type="scientific">Enterococcus phoeniculicola ATCC BAA-412</name>
    <dbReference type="NCBI Taxonomy" id="1158610"/>
    <lineage>
        <taxon>Bacteria</taxon>
        <taxon>Bacillati</taxon>
        <taxon>Bacillota</taxon>
        <taxon>Bacilli</taxon>
        <taxon>Lactobacillales</taxon>
        <taxon>Enterococcaceae</taxon>
        <taxon>Enterococcus</taxon>
    </lineage>
</organism>
<feature type="coiled-coil region" evidence="3">
    <location>
        <begin position="208"/>
        <end position="235"/>
    </location>
</feature>
<sequence>MTSIQIRNMSFGFEYQENPIFQNVSLNLDDTWKLGLVGRNGRGKTVLLQLLMRTYSYHGTIKYSKEFVYFPVEINDMQQLTYYVLEEIASFEQWALEKECQLLDVDVSKLWQPYETLSGGEKTKLLLAILFLDKGKFPLIDEPTNHLDIKSRKQVKDYLQKKSGYIIVSHDRAFLNEVIDHTLAIEREQIVLYQGNYETYVKQKQIQDNQREEKNNKLKKEIQRLEKTVKEKKEWGDAREQSNGGRNIAARLMKRAKAIDHRRQTQVEVKKSLLDNREEKEVLSMTPRSSYKKAILQLKDFSLGYEKGKYLFQPVTVTVNQGEQVAIVGNNGVGKTTLMRYFLQPEHFFTTGECYLAEELIISTVSQEITRMGTLKEFSETMQLDYTKVLTYLKKLGMERTAFETPIEQMSRGQQKKVELVKSILQKADLYLWDEPLNYLDLFAQEQLSESIEKAKPTMIFIEHDTLFCQKATKLVEIKAN</sequence>
<dbReference type="NCBIfam" id="NF000355">
    <property type="entry name" value="ribo_prot_ABC_F"/>
    <property type="match status" value="1"/>
</dbReference>
<dbReference type="Pfam" id="PF12848">
    <property type="entry name" value="ABC_tran_Xtn"/>
    <property type="match status" value="1"/>
</dbReference>
<dbReference type="PROSITE" id="PS50893">
    <property type="entry name" value="ABC_TRANSPORTER_2"/>
    <property type="match status" value="2"/>
</dbReference>
<dbReference type="InterPro" id="IPR051309">
    <property type="entry name" value="ABCF_ATPase"/>
</dbReference>
<dbReference type="HOGENOM" id="CLU_000604_36_3_9"/>
<dbReference type="GO" id="GO:0005524">
    <property type="term" value="F:ATP binding"/>
    <property type="evidence" value="ECO:0007669"/>
    <property type="project" value="UniProtKB-KW"/>
</dbReference>
<dbReference type="InterPro" id="IPR027417">
    <property type="entry name" value="P-loop_NTPase"/>
</dbReference>
<dbReference type="InterPro" id="IPR032781">
    <property type="entry name" value="ABC_tran_Xtn"/>
</dbReference>